<sequence length="390" mass="40347">MLRFPVKKIRKQFKLLLLLVLLTFAVWFTYLHINQGKAIKLHFNYGKGGPAALLTDIHLGLPRPSPQSNLGVPKVGLSATLEPSATSPPLPTSGPDSCSPVGLQSPLLVLHAKPPALVPGPGFPVLLSPELAVLLGLQSLPLASSQPPASGGAQPPVLSSKFPSQLGSQSPATPGLQSLVIVLGWVSPALLCLEFPVLLGPQPTDLGDPPFSEPGSLLSPVLGGLPPPALKDSPALAPGESPDLVSGAQPAPAFGSLMSLVQGFPPAPPWEPSPSAVVRESPTPAEASKLPTTVVAGLPHSSAVGSSATPWRSMAQPRTVHPSGGGPKPLPELAPYWPPWSSKETPATSYPSTARCTQGPQLVWSLHCSAPLSCRLGLGPFRTKPPIEAF</sequence>
<feature type="compositionally biased region" description="Low complexity" evidence="1">
    <location>
        <begin position="213"/>
        <end position="224"/>
    </location>
</feature>
<evidence type="ECO:0000313" key="3">
    <source>
        <dbReference type="Proteomes" id="UP001356427"/>
    </source>
</evidence>
<feature type="region of interest" description="Disordered" evidence="1">
    <location>
        <begin position="302"/>
        <end position="328"/>
    </location>
</feature>
<protein>
    <submittedName>
        <fullName evidence="2">Uncharacterized protein</fullName>
    </submittedName>
</protein>
<keyword evidence="3" id="KW-1185">Reference proteome</keyword>
<evidence type="ECO:0000313" key="2">
    <source>
        <dbReference type="EMBL" id="KAK6318635.1"/>
    </source>
</evidence>
<feature type="region of interest" description="Disordered" evidence="1">
    <location>
        <begin position="144"/>
        <end position="169"/>
    </location>
</feature>
<organism evidence="2 3">
    <name type="scientific">Coregonus suidteri</name>
    <dbReference type="NCBI Taxonomy" id="861788"/>
    <lineage>
        <taxon>Eukaryota</taxon>
        <taxon>Metazoa</taxon>
        <taxon>Chordata</taxon>
        <taxon>Craniata</taxon>
        <taxon>Vertebrata</taxon>
        <taxon>Euteleostomi</taxon>
        <taxon>Actinopterygii</taxon>
        <taxon>Neopterygii</taxon>
        <taxon>Teleostei</taxon>
        <taxon>Protacanthopterygii</taxon>
        <taxon>Salmoniformes</taxon>
        <taxon>Salmonidae</taxon>
        <taxon>Coregoninae</taxon>
        <taxon>Coregonus</taxon>
    </lineage>
</organism>
<proteinExistence type="predicted"/>
<comment type="caution">
    <text evidence="2">The sequence shown here is derived from an EMBL/GenBank/DDBJ whole genome shotgun (WGS) entry which is preliminary data.</text>
</comment>
<dbReference type="EMBL" id="JAGTTL010000009">
    <property type="protein sequence ID" value="KAK6318635.1"/>
    <property type="molecule type" value="Genomic_DNA"/>
</dbReference>
<accession>A0AAN8QVW6</accession>
<dbReference type="Proteomes" id="UP001356427">
    <property type="component" value="Unassembled WGS sequence"/>
</dbReference>
<feature type="region of interest" description="Disordered" evidence="1">
    <location>
        <begin position="206"/>
        <end position="250"/>
    </location>
</feature>
<name>A0AAN8QVW6_9TELE</name>
<gene>
    <name evidence="2" type="ORF">J4Q44_G00119260</name>
</gene>
<reference evidence="2 3" key="1">
    <citation type="submission" date="2021-04" db="EMBL/GenBank/DDBJ databases">
        <authorList>
            <person name="De Guttry C."/>
            <person name="Zahm M."/>
            <person name="Klopp C."/>
            <person name="Cabau C."/>
            <person name="Louis A."/>
            <person name="Berthelot C."/>
            <person name="Parey E."/>
            <person name="Roest Crollius H."/>
            <person name="Montfort J."/>
            <person name="Robinson-Rechavi M."/>
            <person name="Bucao C."/>
            <person name="Bouchez O."/>
            <person name="Gislard M."/>
            <person name="Lluch J."/>
            <person name="Milhes M."/>
            <person name="Lampietro C."/>
            <person name="Lopez Roques C."/>
            <person name="Donnadieu C."/>
            <person name="Braasch I."/>
            <person name="Desvignes T."/>
            <person name="Postlethwait J."/>
            <person name="Bobe J."/>
            <person name="Wedekind C."/>
            <person name="Guiguen Y."/>
        </authorList>
    </citation>
    <scope>NUCLEOTIDE SEQUENCE [LARGE SCALE GENOMIC DNA]</scope>
    <source>
        <strain evidence="2">Cs_M1</strain>
        <tissue evidence="2">Blood</tissue>
    </source>
</reference>
<evidence type="ECO:0000256" key="1">
    <source>
        <dbReference type="SAM" id="MobiDB-lite"/>
    </source>
</evidence>
<feature type="compositionally biased region" description="Low complexity" evidence="1">
    <location>
        <begin position="144"/>
        <end position="156"/>
    </location>
</feature>
<dbReference type="AlphaFoldDB" id="A0AAN8QVW6"/>